<dbReference type="EMBL" id="SLXK01000036">
    <property type="protein sequence ID" value="TCP22323.1"/>
    <property type="molecule type" value="Genomic_DNA"/>
</dbReference>
<dbReference type="AlphaFoldDB" id="A0A4R2NL33"/>
<evidence type="ECO:0000313" key="2">
    <source>
        <dbReference type="Proteomes" id="UP000295416"/>
    </source>
</evidence>
<dbReference type="InterPro" id="IPR036410">
    <property type="entry name" value="HSP_DnaJ_Cys-rich_dom_sf"/>
</dbReference>
<accession>A0A4R2NL33</accession>
<keyword evidence="2" id="KW-1185">Reference proteome</keyword>
<proteinExistence type="predicted"/>
<gene>
    <name evidence="1" type="ORF">EV207_13610</name>
</gene>
<dbReference type="RefSeq" id="WP_132747551.1">
    <property type="nucleotide sequence ID" value="NZ_SLXK01000036.1"/>
</dbReference>
<dbReference type="SUPFAM" id="SSF57938">
    <property type="entry name" value="DnaJ/Hsp40 cysteine-rich domain"/>
    <property type="match status" value="1"/>
</dbReference>
<dbReference type="Gene3D" id="6.20.20.10">
    <property type="match status" value="1"/>
</dbReference>
<comment type="caution">
    <text evidence="1">The sequence shown here is derived from an EMBL/GenBank/DDBJ whole genome shotgun (WGS) entry which is preliminary data.</text>
</comment>
<protein>
    <recommendedName>
        <fullName evidence="3">Methionine aminopeptidase</fullName>
    </recommendedName>
</protein>
<name>A0A4R2NL33_9BACL</name>
<dbReference type="OrthoDB" id="2882832at2"/>
<sequence>MGLFNAVSNWRSDRYEKHLSKMKALDKCPDCKGRGYTAIYDYESAAVFDCESCDGSGLYSQWEENSAQQGGPYL</sequence>
<organism evidence="1 2">
    <name type="scientific">Scopulibacillus darangshiensis</name>
    <dbReference type="NCBI Taxonomy" id="442528"/>
    <lineage>
        <taxon>Bacteria</taxon>
        <taxon>Bacillati</taxon>
        <taxon>Bacillota</taxon>
        <taxon>Bacilli</taxon>
        <taxon>Bacillales</taxon>
        <taxon>Sporolactobacillaceae</taxon>
        <taxon>Scopulibacillus</taxon>
    </lineage>
</organism>
<evidence type="ECO:0000313" key="1">
    <source>
        <dbReference type="EMBL" id="TCP22323.1"/>
    </source>
</evidence>
<dbReference type="Proteomes" id="UP000295416">
    <property type="component" value="Unassembled WGS sequence"/>
</dbReference>
<reference evidence="1 2" key="1">
    <citation type="submission" date="2019-03" db="EMBL/GenBank/DDBJ databases">
        <title>Genomic Encyclopedia of Type Strains, Phase IV (KMG-IV): sequencing the most valuable type-strain genomes for metagenomic binning, comparative biology and taxonomic classification.</title>
        <authorList>
            <person name="Goeker M."/>
        </authorList>
    </citation>
    <scope>NUCLEOTIDE SEQUENCE [LARGE SCALE GENOMIC DNA]</scope>
    <source>
        <strain evidence="1 2">DSM 19377</strain>
    </source>
</reference>
<evidence type="ECO:0008006" key="3">
    <source>
        <dbReference type="Google" id="ProtNLM"/>
    </source>
</evidence>